<dbReference type="RefSeq" id="WP_168623314.1">
    <property type="nucleotide sequence ID" value="NZ_JAAZQQ010000003.1"/>
</dbReference>
<feature type="transmembrane region" description="Helical" evidence="1">
    <location>
        <begin position="40"/>
        <end position="59"/>
    </location>
</feature>
<proteinExistence type="predicted"/>
<sequence length="67" mass="6956">MSKFGPSHGELKLRLAISLAGLALLVGAYATNGIGGIASLEIAIIGTAFFGGSAVWCILRLRRKDDP</sequence>
<evidence type="ECO:0000313" key="3">
    <source>
        <dbReference type="Proteomes" id="UP000526408"/>
    </source>
</evidence>
<dbReference type="Proteomes" id="UP000526408">
    <property type="component" value="Unassembled WGS sequence"/>
</dbReference>
<name>A0A7X6H037_9RHOB</name>
<dbReference type="AlphaFoldDB" id="A0A7X6H037"/>
<keyword evidence="1" id="KW-1133">Transmembrane helix</keyword>
<evidence type="ECO:0000313" key="2">
    <source>
        <dbReference type="EMBL" id="NKX44914.1"/>
    </source>
</evidence>
<keyword evidence="1" id="KW-0472">Membrane</keyword>
<reference evidence="2 3" key="1">
    <citation type="submission" date="2020-04" db="EMBL/GenBank/DDBJ databases">
        <authorList>
            <person name="Yoon J."/>
        </authorList>
    </citation>
    <scope>NUCLEOTIDE SEQUENCE [LARGE SCALE GENOMIC DNA]</scope>
    <source>
        <strain evidence="2 3">KMU-115</strain>
    </source>
</reference>
<organism evidence="2 3">
    <name type="scientific">Roseicyclus persicicus</name>
    <dbReference type="NCBI Taxonomy" id="2650661"/>
    <lineage>
        <taxon>Bacteria</taxon>
        <taxon>Pseudomonadati</taxon>
        <taxon>Pseudomonadota</taxon>
        <taxon>Alphaproteobacteria</taxon>
        <taxon>Rhodobacterales</taxon>
        <taxon>Roseobacteraceae</taxon>
        <taxon>Roseicyclus</taxon>
    </lineage>
</organism>
<protein>
    <submittedName>
        <fullName evidence="2">Uncharacterized protein</fullName>
    </submittedName>
</protein>
<accession>A0A7X6H037</accession>
<keyword evidence="1" id="KW-0812">Transmembrane</keyword>
<dbReference type="EMBL" id="JAAZQQ010000003">
    <property type="protein sequence ID" value="NKX44914.1"/>
    <property type="molecule type" value="Genomic_DNA"/>
</dbReference>
<comment type="caution">
    <text evidence="2">The sequence shown here is derived from an EMBL/GenBank/DDBJ whole genome shotgun (WGS) entry which is preliminary data.</text>
</comment>
<evidence type="ECO:0000256" key="1">
    <source>
        <dbReference type="SAM" id="Phobius"/>
    </source>
</evidence>
<keyword evidence="3" id="KW-1185">Reference proteome</keyword>
<gene>
    <name evidence="2" type="ORF">HCU73_09960</name>
</gene>